<feature type="non-terminal residue" evidence="3">
    <location>
        <position position="196"/>
    </location>
</feature>
<dbReference type="EMBL" id="UOFQ01000133">
    <property type="protein sequence ID" value="VAW89416.1"/>
    <property type="molecule type" value="Genomic_DNA"/>
</dbReference>
<protein>
    <recommendedName>
        <fullName evidence="2">DUF2341 domain-containing protein</fullName>
    </recommendedName>
</protein>
<evidence type="ECO:0000259" key="2">
    <source>
        <dbReference type="Pfam" id="PF10102"/>
    </source>
</evidence>
<dbReference type="Pfam" id="PF10102">
    <property type="entry name" value="DUF2341"/>
    <property type="match status" value="1"/>
</dbReference>
<organism evidence="3">
    <name type="scientific">hydrothermal vent metagenome</name>
    <dbReference type="NCBI Taxonomy" id="652676"/>
    <lineage>
        <taxon>unclassified sequences</taxon>
        <taxon>metagenomes</taxon>
        <taxon>ecological metagenomes</taxon>
    </lineage>
</organism>
<keyword evidence="1" id="KW-0472">Membrane</keyword>
<dbReference type="AlphaFoldDB" id="A0A3B1A9B1"/>
<evidence type="ECO:0000256" key="1">
    <source>
        <dbReference type="SAM" id="Phobius"/>
    </source>
</evidence>
<accession>A0A3B1A9B1</accession>
<gene>
    <name evidence="3" type="ORF">MNBD_GAMMA17-1301</name>
</gene>
<evidence type="ECO:0000313" key="3">
    <source>
        <dbReference type="EMBL" id="VAW89416.1"/>
    </source>
</evidence>
<feature type="transmembrane region" description="Helical" evidence="1">
    <location>
        <begin position="43"/>
        <end position="63"/>
    </location>
</feature>
<sequence length="196" mass="21400">MAKEISDLVETLSRNILNAMSINNETIWGANSKRFATAIRDGCLLSFFMFSVLFTSNVLAAWYDTNWDYRKQIDISAAMTPSTQTDFPVLISISSDVNLSSNAQADGDDILFTLSDGTTKLSHEIETYTTATGELAAWVRVPSLSGSSDTTIYMYYGYGSASNQESVSTTWDSNFIAVWHLAEDPSITTDGDCSGG</sequence>
<keyword evidence="1" id="KW-0812">Transmembrane</keyword>
<dbReference type="InterPro" id="IPR018765">
    <property type="entry name" value="DUF2341"/>
</dbReference>
<feature type="domain" description="DUF2341" evidence="2">
    <location>
        <begin position="106"/>
        <end position="171"/>
    </location>
</feature>
<name>A0A3B1A9B1_9ZZZZ</name>
<proteinExistence type="predicted"/>
<keyword evidence="1" id="KW-1133">Transmembrane helix</keyword>
<reference evidence="3" key="1">
    <citation type="submission" date="2018-06" db="EMBL/GenBank/DDBJ databases">
        <authorList>
            <person name="Zhirakovskaya E."/>
        </authorList>
    </citation>
    <scope>NUCLEOTIDE SEQUENCE</scope>
</reference>